<dbReference type="GO" id="GO:0005634">
    <property type="term" value="C:nucleus"/>
    <property type="evidence" value="ECO:0007669"/>
    <property type="project" value="TreeGrafter"/>
</dbReference>
<evidence type="ECO:0000313" key="3">
    <source>
        <dbReference type="Proteomes" id="UP000789342"/>
    </source>
</evidence>
<gene>
    <name evidence="2" type="ORF">AMORRO_LOCUS3722</name>
</gene>
<feature type="compositionally biased region" description="Basic and acidic residues" evidence="1">
    <location>
        <begin position="358"/>
        <end position="369"/>
    </location>
</feature>
<dbReference type="EMBL" id="CAJVPV010001876">
    <property type="protein sequence ID" value="CAG8510950.1"/>
    <property type="molecule type" value="Genomic_DNA"/>
</dbReference>
<reference evidence="2" key="1">
    <citation type="submission" date="2021-06" db="EMBL/GenBank/DDBJ databases">
        <authorList>
            <person name="Kallberg Y."/>
            <person name="Tangrot J."/>
            <person name="Rosling A."/>
        </authorList>
    </citation>
    <scope>NUCLEOTIDE SEQUENCE</scope>
    <source>
        <strain evidence="2">CL551</strain>
    </source>
</reference>
<dbReference type="Proteomes" id="UP000789342">
    <property type="component" value="Unassembled WGS sequence"/>
</dbReference>
<dbReference type="PANTHER" id="PTHR31010:SF2">
    <property type="entry name" value="RAN-SPECIFIC GTPASE-ACTIVATING PROTEIN 30"/>
    <property type="match status" value="1"/>
</dbReference>
<organism evidence="2 3">
    <name type="scientific">Acaulospora morrowiae</name>
    <dbReference type="NCBI Taxonomy" id="94023"/>
    <lineage>
        <taxon>Eukaryota</taxon>
        <taxon>Fungi</taxon>
        <taxon>Fungi incertae sedis</taxon>
        <taxon>Mucoromycota</taxon>
        <taxon>Glomeromycotina</taxon>
        <taxon>Glomeromycetes</taxon>
        <taxon>Diversisporales</taxon>
        <taxon>Acaulosporaceae</taxon>
        <taxon>Acaulospora</taxon>
    </lineage>
</organism>
<feature type="region of interest" description="Disordered" evidence="1">
    <location>
        <begin position="358"/>
        <end position="455"/>
    </location>
</feature>
<evidence type="ECO:0000313" key="2">
    <source>
        <dbReference type="EMBL" id="CAG8510950.1"/>
    </source>
</evidence>
<comment type="caution">
    <text evidence="2">The sequence shown here is derived from an EMBL/GenBank/DDBJ whole genome shotgun (WGS) entry which is preliminary data.</text>
</comment>
<dbReference type="PANTHER" id="PTHR31010">
    <property type="entry name" value="RAN-SPECIFIC GTPASE-ACTIVATING PROTEIN 30-RELATED"/>
    <property type="match status" value="1"/>
</dbReference>
<feature type="region of interest" description="Disordered" evidence="1">
    <location>
        <begin position="557"/>
        <end position="594"/>
    </location>
</feature>
<name>A0A9N8ZWH9_9GLOM</name>
<dbReference type="AlphaFoldDB" id="A0A9N8ZWH9"/>
<feature type="compositionally biased region" description="Acidic residues" evidence="1">
    <location>
        <begin position="438"/>
        <end position="452"/>
    </location>
</feature>
<dbReference type="Pfam" id="PF05508">
    <property type="entry name" value="Ran-binding"/>
    <property type="match status" value="1"/>
</dbReference>
<keyword evidence="3" id="KW-1185">Reference proteome</keyword>
<feature type="compositionally biased region" description="Polar residues" evidence="1">
    <location>
        <begin position="403"/>
        <end position="426"/>
    </location>
</feature>
<feature type="compositionally biased region" description="Polar residues" evidence="1">
    <location>
        <begin position="561"/>
        <end position="594"/>
    </location>
</feature>
<protein>
    <submittedName>
        <fullName evidence="2">1024_t:CDS:1</fullName>
    </submittedName>
</protein>
<dbReference type="GO" id="GO:0005737">
    <property type="term" value="C:cytoplasm"/>
    <property type="evidence" value="ECO:0007669"/>
    <property type="project" value="TreeGrafter"/>
</dbReference>
<evidence type="ECO:0000256" key="1">
    <source>
        <dbReference type="SAM" id="MobiDB-lite"/>
    </source>
</evidence>
<dbReference type="GO" id="GO:0030695">
    <property type="term" value="F:GTPase regulator activity"/>
    <property type="evidence" value="ECO:0007669"/>
    <property type="project" value="TreeGrafter"/>
</dbReference>
<accession>A0A9N8ZWH9</accession>
<sequence length="611" mass="68044">MDDIFTKLALHTATLVGKAAFAYSTNYALKQVTNYIKHDATNVPHVDAAEIERVKENLELSIQMVQPAIDLIEIISARGNTTLEPTVAHTTMLRKQIESFARTISKNSFGVDESTGTTSKKKPPLEHSKVIREMMDLIQKIEKFVPYLNLIMTTSGANLGWSLPNSVSPSRLLQASNALYEANRRFRRNNARQTRVGPVYKLKLYYMFTGSVRPKSVVDFTWKEEFTKCDAVIYRVSDTSDKEYAYELVLAEDLNDGRYHEEFDIDDPVKLKEIKDKLDKPSQSIPGKVRRIPVGEISRLYYTSSGSLLNIEESKTPVLVLKVIKGLSKAHLMKEGTSDMMDPHANPLYVPPMVHTHDESKDVKEHVDRTVTSYSRESIRTPSPRKIPLPDTPSPRNIPLPNTPISRIVSSLPGTPSPSNVSTPKTLTPRKIPLPVSDGEDSDATLSDDDENEMRKSEDFEISVEHRNPVINVVPDIENVSNILSTRGSTDATEVPDAGLGLNGFNVLDNDDDEMYQSNLKTLSLLEYLLRLSALEVCEQTSHLEIADEKINLFLKDDDSSGGSTNTATVTEPTPPGTTSHTSNPAASIVKPSSSTRRMLFKEDLNAMRNA</sequence>
<dbReference type="InterPro" id="IPR008812">
    <property type="entry name" value="Ran_GTP-bd-rel"/>
</dbReference>
<proteinExistence type="predicted"/>
<feature type="compositionally biased region" description="Pro residues" evidence="1">
    <location>
        <begin position="385"/>
        <end position="402"/>
    </location>
</feature>
<dbReference type="OrthoDB" id="512915at2759"/>